<protein>
    <submittedName>
        <fullName evidence="5">Methyl-accepting chemotaxis sensor/transducer protein</fullName>
    </submittedName>
</protein>
<keyword evidence="2" id="KW-0812">Transmembrane</keyword>
<dbReference type="CDD" id="cd11386">
    <property type="entry name" value="MCP_signal"/>
    <property type="match status" value="1"/>
</dbReference>
<evidence type="ECO:0000313" key="5">
    <source>
        <dbReference type="EMBL" id="VAW92404.1"/>
    </source>
</evidence>
<dbReference type="InterPro" id="IPR004089">
    <property type="entry name" value="MCPsignal_dom"/>
</dbReference>
<dbReference type="NCBIfam" id="TIGR00229">
    <property type="entry name" value="sensory_box"/>
    <property type="match status" value="1"/>
</dbReference>
<dbReference type="SMART" id="SM00283">
    <property type="entry name" value="MA"/>
    <property type="match status" value="1"/>
</dbReference>
<dbReference type="GO" id="GO:0016020">
    <property type="term" value="C:membrane"/>
    <property type="evidence" value="ECO:0007669"/>
    <property type="project" value="InterPro"/>
</dbReference>
<dbReference type="AlphaFoldDB" id="A0A3B1AET8"/>
<organism evidence="5">
    <name type="scientific">hydrothermal vent metagenome</name>
    <dbReference type="NCBI Taxonomy" id="652676"/>
    <lineage>
        <taxon>unclassified sequences</taxon>
        <taxon>metagenomes</taxon>
        <taxon>ecological metagenomes</taxon>
    </lineage>
</organism>
<dbReference type="PANTHER" id="PTHR32089">
    <property type="entry name" value="METHYL-ACCEPTING CHEMOTAXIS PROTEIN MCPB"/>
    <property type="match status" value="1"/>
</dbReference>
<gene>
    <name evidence="5" type="ORF">MNBD_GAMMA22-335</name>
</gene>
<dbReference type="InterPro" id="IPR035965">
    <property type="entry name" value="PAS-like_dom_sf"/>
</dbReference>
<dbReference type="SMART" id="SM00086">
    <property type="entry name" value="PAC"/>
    <property type="match status" value="1"/>
</dbReference>
<feature type="domain" description="Methyl-accepting transducer" evidence="3">
    <location>
        <begin position="255"/>
        <end position="491"/>
    </location>
</feature>
<dbReference type="GO" id="GO:0007165">
    <property type="term" value="P:signal transduction"/>
    <property type="evidence" value="ECO:0007669"/>
    <property type="project" value="UniProtKB-KW"/>
</dbReference>
<dbReference type="InterPro" id="IPR013655">
    <property type="entry name" value="PAS_fold_3"/>
</dbReference>
<reference evidence="5" key="1">
    <citation type="submission" date="2018-06" db="EMBL/GenBank/DDBJ databases">
        <authorList>
            <person name="Zhirakovskaya E."/>
        </authorList>
    </citation>
    <scope>NUCLEOTIDE SEQUENCE</scope>
</reference>
<evidence type="ECO:0000259" key="4">
    <source>
        <dbReference type="PROSITE" id="PS50112"/>
    </source>
</evidence>
<feature type="transmembrane region" description="Helical" evidence="2">
    <location>
        <begin position="152"/>
        <end position="170"/>
    </location>
</feature>
<dbReference type="PROSITE" id="PS50112">
    <property type="entry name" value="PAS"/>
    <property type="match status" value="1"/>
</dbReference>
<dbReference type="Gene3D" id="3.30.450.20">
    <property type="entry name" value="PAS domain"/>
    <property type="match status" value="1"/>
</dbReference>
<dbReference type="PROSITE" id="PS50111">
    <property type="entry name" value="CHEMOTAXIS_TRANSDUC_2"/>
    <property type="match status" value="1"/>
</dbReference>
<accession>A0A3B1AET8</accession>
<keyword evidence="2" id="KW-1133">Transmembrane helix</keyword>
<keyword evidence="2" id="KW-0472">Membrane</keyword>
<keyword evidence="1" id="KW-0807">Transducer</keyword>
<dbReference type="SUPFAM" id="SSF55785">
    <property type="entry name" value="PYP-like sensor domain (PAS domain)"/>
    <property type="match status" value="1"/>
</dbReference>
<dbReference type="PANTHER" id="PTHR32089:SF74">
    <property type="entry name" value="METHYL-ACCEPTING CHEMOTAXIS PROTEIN AER"/>
    <property type="match status" value="1"/>
</dbReference>
<dbReference type="FunFam" id="1.10.287.950:FF:000001">
    <property type="entry name" value="Methyl-accepting chemotaxis sensory transducer"/>
    <property type="match status" value="1"/>
</dbReference>
<evidence type="ECO:0000259" key="3">
    <source>
        <dbReference type="PROSITE" id="PS50111"/>
    </source>
</evidence>
<dbReference type="CDD" id="cd00130">
    <property type="entry name" value="PAS"/>
    <property type="match status" value="1"/>
</dbReference>
<feature type="domain" description="PAS" evidence="4">
    <location>
        <begin position="21"/>
        <end position="76"/>
    </location>
</feature>
<dbReference type="Gene3D" id="1.10.287.950">
    <property type="entry name" value="Methyl-accepting chemotaxis protein"/>
    <property type="match status" value="1"/>
</dbReference>
<evidence type="ECO:0000256" key="2">
    <source>
        <dbReference type="SAM" id="Phobius"/>
    </source>
</evidence>
<dbReference type="InterPro" id="IPR001610">
    <property type="entry name" value="PAC"/>
</dbReference>
<name>A0A3B1AET8_9ZZZZ</name>
<dbReference type="SUPFAM" id="SSF58104">
    <property type="entry name" value="Methyl-accepting chemotaxis protein (MCP) signaling domain"/>
    <property type="match status" value="1"/>
</dbReference>
<dbReference type="Pfam" id="PF08447">
    <property type="entry name" value="PAS_3"/>
    <property type="match status" value="1"/>
</dbReference>
<dbReference type="Pfam" id="PF00015">
    <property type="entry name" value="MCPsignal"/>
    <property type="match status" value="1"/>
</dbReference>
<sequence length="526" mass="57568">MKKNLPVNDHEIDFPEQAQIISTTDLKGAISYFNQSFLDISGFSVEELQRKNHNIIRHPDMPEAAFQNLWDTLKQGEPWMGIVKNRCKNGDYYWVDAYVTPVYSGEQVIGYQSVRTKPDRKNINRALAFYQQILSRKKSWFGWLTGKVLNKLLLSHLLSALFAVAGFVLIQQQFDVGSTRNIVAVSAVSLGLAFIFAKWHAIPWQKAAQQAKQVFDNDIACQVYTGRNDELGYLQCTIAALQAKLTTVLARIDDSNSSLVQTATQTDDVLNTVQQGAQQQQGELGQLATALEEMTATVREVANNAVTTSEQINAARDSAQQGSLGAVEVLGGMDVLMSKITDTVDVIQILESNSSGIGTVVEVIQGIAEQTNLLALNAAIEAARAGEQGRGFAVVADEVRLLAQRTQSSTQEIEDIVKNLQDKAEASATMMTEAKEQGLKCYSLAEAAVESLDSVANSVSNIGDNTMQIATATEEQTAVAEEISRNINNINQLAIKTAEDTSECSESSQKLLGESEKLKTMVWQFA</sequence>
<feature type="transmembrane region" description="Helical" evidence="2">
    <location>
        <begin position="182"/>
        <end position="202"/>
    </location>
</feature>
<proteinExistence type="predicted"/>
<dbReference type="InterPro" id="IPR000014">
    <property type="entry name" value="PAS"/>
</dbReference>
<dbReference type="EMBL" id="UOFS01000012">
    <property type="protein sequence ID" value="VAW92404.1"/>
    <property type="molecule type" value="Genomic_DNA"/>
</dbReference>
<evidence type="ECO:0000256" key="1">
    <source>
        <dbReference type="ARBA" id="ARBA00023224"/>
    </source>
</evidence>